<keyword evidence="1" id="KW-0472">Membrane</keyword>
<feature type="transmembrane region" description="Helical" evidence="1">
    <location>
        <begin position="21"/>
        <end position="39"/>
    </location>
</feature>
<gene>
    <name evidence="2" type="ORF">JCM19239_3959</name>
</gene>
<accession>A0ABQ0J644</accession>
<protein>
    <submittedName>
        <fullName evidence="2">Uncharacterized protein</fullName>
    </submittedName>
</protein>
<proteinExistence type="predicted"/>
<dbReference type="EMBL" id="BBMS01000003">
    <property type="protein sequence ID" value="GAL24256.1"/>
    <property type="molecule type" value="Genomic_DNA"/>
</dbReference>
<organism evidence="2 3">
    <name type="scientific">Vibrio variabilis</name>
    <dbReference type="NCBI Taxonomy" id="990271"/>
    <lineage>
        <taxon>Bacteria</taxon>
        <taxon>Pseudomonadati</taxon>
        <taxon>Pseudomonadota</taxon>
        <taxon>Gammaproteobacteria</taxon>
        <taxon>Vibrionales</taxon>
        <taxon>Vibrionaceae</taxon>
        <taxon>Vibrio</taxon>
    </lineage>
</organism>
<keyword evidence="3" id="KW-1185">Reference proteome</keyword>
<sequence>MLKKLKRALDNEVIKKSALAFSIKVLGALSGFYLMWSLLGI</sequence>
<name>A0ABQ0J644_9VIBR</name>
<evidence type="ECO:0000313" key="2">
    <source>
        <dbReference type="EMBL" id="GAL24256.1"/>
    </source>
</evidence>
<dbReference type="Proteomes" id="UP000029223">
    <property type="component" value="Unassembled WGS sequence"/>
</dbReference>
<reference evidence="3" key="1">
    <citation type="submission" date="2014-09" db="EMBL/GenBank/DDBJ databases">
        <title>Vibrio variabilis JCM 19239. (C206) whole genome shotgun sequence.</title>
        <authorList>
            <person name="Sawabe T."/>
            <person name="Meirelles P."/>
            <person name="Nakanishi M."/>
            <person name="Sayaka M."/>
            <person name="Hattori M."/>
            <person name="Ohkuma M."/>
        </authorList>
    </citation>
    <scope>NUCLEOTIDE SEQUENCE [LARGE SCALE GENOMIC DNA]</scope>
    <source>
        <strain evidence="3">JCM 19239</strain>
    </source>
</reference>
<keyword evidence="1" id="KW-0812">Transmembrane</keyword>
<keyword evidence="1" id="KW-1133">Transmembrane helix</keyword>
<evidence type="ECO:0000256" key="1">
    <source>
        <dbReference type="SAM" id="Phobius"/>
    </source>
</evidence>
<evidence type="ECO:0000313" key="3">
    <source>
        <dbReference type="Proteomes" id="UP000029223"/>
    </source>
</evidence>
<comment type="caution">
    <text evidence="2">The sequence shown here is derived from an EMBL/GenBank/DDBJ whole genome shotgun (WGS) entry which is preliminary data.</text>
</comment>